<comment type="caution">
    <text evidence="1">The sequence shown here is derived from an EMBL/GenBank/DDBJ whole genome shotgun (WGS) entry which is preliminary data.</text>
</comment>
<evidence type="ECO:0000313" key="1">
    <source>
        <dbReference type="EMBL" id="KAL3956681.1"/>
    </source>
</evidence>
<gene>
    <name evidence="1" type="ORF">ACCO45_009527</name>
</gene>
<keyword evidence="2" id="KW-1185">Reference proteome</keyword>
<dbReference type="EMBL" id="JBGNUJ010000008">
    <property type="protein sequence ID" value="KAL3956681.1"/>
    <property type="molecule type" value="Genomic_DNA"/>
</dbReference>
<proteinExistence type="predicted"/>
<organism evidence="1 2">
    <name type="scientific">Purpureocillium lilacinum</name>
    <name type="common">Paecilomyces lilacinus</name>
    <dbReference type="NCBI Taxonomy" id="33203"/>
    <lineage>
        <taxon>Eukaryota</taxon>
        <taxon>Fungi</taxon>
        <taxon>Dikarya</taxon>
        <taxon>Ascomycota</taxon>
        <taxon>Pezizomycotina</taxon>
        <taxon>Sordariomycetes</taxon>
        <taxon>Hypocreomycetidae</taxon>
        <taxon>Hypocreales</taxon>
        <taxon>Ophiocordycipitaceae</taxon>
        <taxon>Purpureocillium</taxon>
    </lineage>
</organism>
<reference evidence="1" key="1">
    <citation type="submission" date="2024-12" db="EMBL/GenBank/DDBJ databases">
        <title>Comparative genomics and development of molecular markers within Purpureocillium lilacinum and among Purpureocillium species.</title>
        <authorList>
            <person name="Yeh Z.-Y."/>
            <person name="Ni N.-T."/>
            <person name="Lo P.-H."/>
            <person name="Mushyakhwo K."/>
            <person name="Lin C.-F."/>
            <person name="Nai Y.-S."/>
        </authorList>
    </citation>
    <scope>NUCLEOTIDE SEQUENCE</scope>
    <source>
        <strain evidence="1">NCHU-NPUST-175</strain>
    </source>
</reference>
<protein>
    <submittedName>
        <fullName evidence="1">Uncharacterized protein</fullName>
    </submittedName>
</protein>
<sequence length="307" mass="33098">MASRTGYGLPARPSDGYRPARRADGPRMGIPRPTRPATETTAIPVSQPKPSRPQPGVKRTGLPQASKPGSGSQPGSWGSASRTSAESRSHTQSGSGSSSSGRSYDEPRLRQAEPLRAFKGPKLVGTRAYQRNDSTSTTSSKRQSQGSIEPGLGIQLDRDITASPAQIQTAEMVEIRKSRPTVYPELDRYREFRRPEYERQPVDVPFRLATHDLPPPTPGSAVFSGSSSQISAISGSPSTKYSESPARARTAATRRPPRCPRSRPSWSRQSESRPLSGSDKIVLPSRGRPSPGGGREAQASLPMWTKG</sequence>
<name>A0ACC4DML4_PURLI</name>
<dbReference type="Proteomes" id="UP001638806">
    <property type="component" value="Unassembled WGS sequence"/>
</dbReference>
<evidence type="ECO:0000313" key="2">
    <source>
        <dbReference type="Proteomes" id="UP001638806"/>
    </source>
</evidence>
<accession>A0ACC4DML4</accession>